<evidence type="ECO:0000256" key="1">
    <source>
        <dbReference type="SAM" id="MobiDB-lite"/>
    </source>
</evidence>
<accession>A0ABV5FZ81</accession>
<name>A0ABV5FZ81_9MICC</name>
<organism evidence="2 3">
    <name type="scientific">Citricoccus parietis</name>
    <dbReference type="NCBI Taxonomy" id="592307"/>
    <lineage>
        <taxon>Bacteria</taxon>
        <taxon>Bacillati</taxon>
        <taxon>Actinomycetota</taxon>
        <taxon>Actinomycetes</taxon>
        <taxon>Micrococcales</taxon>
        <taxon>Micrococcaceae</taxon>
        <taxon>Citricoccus</taxon>
    </lineage>
</organism>
<evidence type="ECO:0000313" key="3">
    <source>
        <dbReference type="Proteomes" id="UP001589575"/>
    </source>
</evidence>
<evidence type="ECO:0000313" key="2">
    <source>
        <dbReference type="EMBL" id="MFB9071965.1"/>
    </source>
</evidence>
<dbReference type="EMBL" id="JBHMFI010000001">
    <property type="protein sequence ID" value="MFB9071965.1"/>
    <property type="molecule type" value="Genomic_DNA"/>
</dbReference>
<comment type="caution">
    <text evidence="2">The sequence shown here is derived from an EMBL/GenBank/DDBJ whole genome shotgun (WGS) entry which is preliminary data.</text>
</comment>
<gene>
    <name evidence="2" type="ORF">ACFFX0_12420</name>
</gene>
<reference evidence="2 3" key="1">
    <citation type="submission" date="2024-09" db="EMBL/GenBank/DDBJ databases">
        <authorList>
            <person name="Sun Q."/>
            <person name="Mori K."/>
        </authorList>
    </citation>
    <scope>NUCLEOTIDE SEQUENCE [LARGE SCALE GENOMIC DNA]</scope>
    <source>
        <strain evidence="2 3">CCM 7609</strain>
    </source>
</reference>
<proteinExistence type="predicted"/>
<sequence length="158" mass="16773">MPLLAGAKQRGQVTPGPFGSRHVDTLIDQRVGLWQGTSMDLQAGPDGCVSAMRDGHLETVQTVQPGRERDTMPSGGRAVREDSPDLAHYGGGVLCFQLRSRQGLRSGPVYPAGKGGDVRGLQSIPGYLVEGALIRGEGRAPEWRRQRASMSHGAESAG</sequence>
<dbReference type="Proteomes" id="UP001589575">
    <property type="component" value="Unassembled WGS sequence"/>
</dbReference>
<keyword evidence="3" id="KW-1185">Reference proteome</keyword>
<feature type="region of interest" description="Disordered" evidence="1">
    <location>
        <begin position="1"/>
        <end position="21"/>
    </location>
</feature>
<protein>
    <submittedName>
        <fullName evidence="2">Uncharacterized protein</fullName>
    </submittedName>
</protein>